<keyword evidence="5" id="KW-0521">NADP</keyword>
<evidence type="ECO:0000256" key="6">
    <source>
        <dbReference type="ARBA" id="ARBA00023002"/>
    </source>
</evidence>
<sequence length="333" mass="36117">MPKVDAYAAMEAGGELRPYTFELGELEADDIDIQVRHVGLCHSDLSMRNNEWGLTQYPFVPGHEVAGVVEAVGTNVKHVKVGDRVGLGWHSGYCNSCAQCLSGDHNICDAPSMTIAGRHGGFAYHVRAQGLSVIKIPDEIDLADAGPLFCGGITVFHPMVEYSLSPLAKVGVIGIGGLGHLAVQFLRAWGCHVTAFTTNPSKASDVFAHDRVNSKDANAIKELKGQYDMILSTVNVGLDWDAYMTALKPKGRLHFLGVLTVPVGINNVFGMMEKQKQISGSPVGSPANINKMLNFAARHSIKPITEHFPMKKVNEAFKRLESGKAHYRIVLDL</sequence>
<accession>A0A7S3LTJ1</accession>
<dbReference type="PROSITE" id="PS00059">
    <property type="entry name" value="ADH_ZINC"/>
    <property type="match status" value="1"/>
</dbReference>
<dbReference type="Pfam" id="PF00107">
    <property type="entry name" value="ADH_zinc_N"/>
    <property type="match status" value="1"/>
</dbReference>
<evidence type="ECO:0000256" key="5">
    <source>
        <dbReference type="ARBA" id="ARBA00022857"/>
    </source>
</evidence>
<comment type="similarity">
    <text evidence="2 8">Belongs to the zinc-containing alcohol dehydrogenase family.</text>
</comment>
<dbReference type="GO" id="GO:0008106">
    <property type="term" value="F:alcohol dehydrogenase (NADP+) activity"/>
    <property type="evidence" value="ECO:0007669"/>
    <property type="project" value="UniProtKB-EC"/>
</dbReference>
<dbReference type="InterPro" id="IPR029752">
    <property type="entry name" value="D-isomer_DH_CS1"/>
</dbReference>
<evidence type="ECO:0000256" key="2">
    <source>
        <dbReference type="ARBA" id="ARBA00008072"/>
    </source>
</evidence>
<dbReference type="CDD" id="cd05283">
    <property type="entry name" value="CAD1"/>
    <property type="match status" value="1"/>
</dbReference>
<dbReference type="PANTHER" id="PTHR42683">
    <property type="entry name" value="ALDEHYDE REDUCTASE"/>
    <property type="match status" value="1"/>
</dbReference>
<dbReference type="FunFam" id="3.90.180.10:FF:000018">
    <property type="entry name" value="NAD(P)-dependent alcohol dehydrogenase"/>
    <property type="match status" value="1"/>
</dbReference>
<evidence type="ECO:0000256" key="8">
    <source>
        <dbReference type="RuleBase" id="RU361277"/>
    </source>
</evidence>
<dbReference type="SUPFAM" id="SSF50129">
    <property type="entry name" value="GroES-like"/>
    <property type="match status" value="1"/>
</dbReference>
<evidence type="ECO:0000256" key="1">
    <source>
        <dbReference type="ARBA" id="ARBA00001947"/>
    </source>
</evidence>
<dbReference type="Gene3D" id="3.40.50.720">
    <property type="entry name" value="NAD(P)-binding Rossmann-like Domain"/>
    <property type="match status" value="1"/>
</dbReference>
<keyword evidence="6" id="KW-0560">Oxidoreductase</keyword>
<evidence type="ECO:0000256" key="4">
    <source>
        <dbReference type="ARBA" id="ARBA00022833"/>
    </source>
</evidence>
<evidence type="ECO:0000259" key="9">
    <source>
        <dbReference type="SMART" id="SM00829"/>
    </source>
</evidence>
<comment type="cofactor">
    <cofactor evidence="1 8">
        <name>Zn(2+)</name>
        <dbReference type="ChEBI" id="CHEBI:29105"/>
    </cofactor>
</comment>
<evidence type="ECO:0000256" key="3">
    <source>
        <dbReference type="ARBA" id="ARBA00022723"/>
    </source>
</evidence>
<dbReference type="FunFam" id="3.40.50.720:FF:000022">
    <property type="entry name" value="Cinnamyl alcohol dehydrogenase"/>
    <property type="match status" value="1"/>
</dbReference>
<dbReference type="Pfam" id="PF08240">
    <property type="entry name" value="ADH_N"/>
    <property type="match status" value="1"/>
</dbReference>
<dbReference type="InterPro" id="IPR036291">
    <property type="entry name" value="NAD(P)-bd_dom_sf"/>
</dbReference>
<dbReference type="EC" id="1.1.1.2" evidence="7"/>
<dbReference type="SMART" id="SM00829">
    <property type="entry name" value="PKS_ER"/>
    <property type="match status" value="1"/>
</dbReference>
<dbReference type="InterPro" id="IPR013154">
    <property type="entry name" value="ADH-like_N"/>
</dbReference>
<protein>
    <recommendedName>
        <fullName evidence="7">alcohol dehydrogenase (NADP(+))</fullName>
        <ecNumber evidence="7">1.1.1.2</ecNumber>
    </recommendedName>
</protein>
<dbReference type="InterPro" id="IPR011032">
    <property type="entry name" value="GroES-like_sf"/>
</dbReference>
<dbReference type="PROSITE" id="PS00065">
    <property type="entry name" value="D_2_HYDROXYACID_DH_1"/>
    <property type="match status" value="1"/>
</dbReference>
<dbReference type="InterPro" id="IPR047109">
    <property type="entry name" value="CAD-like"/>
</dbReference>
<evidence type="ECO:0000313" key="10">
    <source>
        <dbReference type="EMBL" id="CAE0439649.1"/>
    </source>
</evidence>
<proteinExistence type="inferred from homology"/>
<organism evidence="10">
    <name type="scientific">Aplanochytrium stocchinoi</name>
    <dbReference type="NCBI Taxonomy" id="215587"/>
    <lineage>
        <taxon>Eukaryota</taxon>
        <taxon>Sar</taxon>
        <taxon>Stramenopiles</taxon>
        <taxon>Bigyra</taxon>
        <taxon>Labyrinthulomycetes</taxon>
        <taxon>Thraustochytrida</taxon>
        <taxon>Thraustochytriidae</taxon>
        <taxon>Aplanochytrium</taxon>
    </lineage>
</organism>
<dbReference type="AlphaFoldDB" id="A0A7S3LTJ1"/>
<dbReference type="InterPro" id="IPR020843">
    <property type="entry name" value="ER"/>
</dbReference>
<dbReference type="InterPro" id="IPR002328">
    <property type="entry name" value="ADH_Zn_CS"/>
</dbReference>
<keyword evidence="3 8" id="KW-0479">Metal-binding</keyword>
<dbReference type="InterPro" id="IPR013149">
    <property type="entry name" value="ADH-like_C"/>
</dbReference>
<name>A0A7S3LTJ1_9STRA</name>
<reference evidence="10" key="1">
    <citation type="submission" date="2021-01" db="EMBL/GenBank/DDBJ databases">
        <authorList>
            <person name="Corre E."/>
            <person name="Pelletier E."/>
            <person name="Niang G."/>
            <person name="Scheremetjew M."/>
            <person name="Finn R."/>
            <person name="Kale V."/>
            <person name="Holt S."/>
            <person name="Cochrane G."/>
            <person name="Meng A."/>
            <person name="Brown T."/>
            <person name="Cohen L."/>
        </authorList>
    </citation>
    <scope>NUCLEOTIDE SEQUENCE</scope>
    <source>
        <strain evidence="10">GSBS06</strain>
    </source>
</reference>
<keyword evidence="4 8" id="KW-0862">Zinc</keyword>
<dbReference type="SUPFAM" id="SSF51735">
    <property type="entry name" value="NAD(P)-binding Rossmann-fold domains"/>
    <property type="match status" value="1"/>
</dbReference>
<dbReference type="EMBL" id="HBIN01013034">
    <property type="protein sequence ID" value="CAE0439649.1"/>
    <property type="molecule type" value="Transcribed_RNA"/>
</dbReference>
<evidence type="ECO:0000256" key="7">
    <source>
        <dbReference type="ARBA" id="ARBA00024074"/>
    </source>
</evidence>
<dbReference type="GO" id="GO:0008270">
    <property type="term" value="F:zinc ion binding"/>
    <property type="evidence" value="ECO:0007669"/>
    <property type="project" value="InterPro"/>
</dbReference>
<feature type="domain" description="Enoyl reductase (ER)" evidence="9">
    <location>
        <begin position="13"/>
        <end position="331"/>
    </location>
</feature>
<gene>
    <name evidence="10" type="ORF">ASTO00021_LOCUS9832</name>
</gene>
<dbReference type="Gene3D" id="3.90.180.10">
    <property type="entry name" value="Medium-chain alcohol dehydrogenases, catalytic domain"/>
    <property type="match status" value="1"/>
</dbReference>